<evidence type="ECO:0000256" key="4">
    <source>
        <dbReference type="PIRSR" id="PIRSR605511-2"/>
    </source>
</evidence>
<dbReference type="PROSITE" id="PS51125">
    <property type="entry name" value="NHL"/>
    <property type="match status" value="1"/>
</dbReference>
<accession>A0A512CVR6</accession>
<comment type="cofactor">
    <cofactor evidence="4">
        <name>Zn(2+)</name>
        <dbReference type="ChEBI" id="CHEBI:29105"/>
    </cofactor>
    <text evidence="4">Binds 1 divalent metal cation per subunit.</text>
</comment>
<keyword evidence="4" id="KW-0862">Zinc</keyword>
<reference evidence="7 8" key="1">
    <citation type="submission" date="2019-07" db="EMBL/GenBank/DDBJ databases">
        <title>Whole genome shotgun sequence of Terrabacter aerolatus NBRC 106305.</title>
        <authorList>
            <person name="Hosoyama A."/>
            <person name="Uohara A."/>
            <person name="Ohji S."/>
            <person name="Ichikawa N."/>
        </authorList>
    </citation>
    <scope>NUCLEOTIDE SEQUENCE [LARGE SCALE GENOMIC DNA]</scope>
    <source>
        <strain evidence="7 8">NBRC 106305</strain>
    </source>
</reference>
<feature type="binding site" evidence="4">
    <location>
        <position position="156"/>
    </location>
    <ligand>
        <name>a divalent metal cation</name>
        <dbReference type="ChEBI" id="CHEBI:60240"/>
    </ligand>
</feature>
<dbReference type="GO" id="GO:0004341">
    <property type="term" value="F:gluconolactonase activity"/>
    <property type="evidence" value="ECO:0007669"/>
    <property type="project" value="TreeGrafter"/>
</dbReference>
<keyword evidence="2" id="KW-0677">Repeat</keyword>
<sequence length="291" mass="31089">MGESAPGAGMVTGELEQVTDAVCYHGEGPVWSSTWDGLRWVDMLAGDVLTLRRDGSVDRVHVGDVAAFLRPRTDGGWVVATERGLARADEPHGIPAPWFDLWDDPSVRMNEGGVDGEGRLWAGSMGYDRVPGSARLYRVDGAGCVTVVLPDVTISNGIDLSPDGRLAYYDDTPTGRTDVFDVVDGELTGRRPFVTHDVGHPDGLTVDSAGNVWVALNGAGRVRCFAPSGEVLAEVTLPVRLVTACTFGGDDLRDLYVTTSRENLEDPEPQAGALFRVRVAVPGRPVRAFAG</sequence>
<dbReference type="PANTHER" id="PTHR10907:SF47">
    <property type="entry name" value="REGUCALCIN"/>
    <property type="match status" value="1"/>
</dbReference>
<feature type="binding site" evidence="4">
    <location>
        <position position="128"/>
    </location>
    <ligand>
        <name>substrate</name>
    </ligand>
</feature>
<gene>
    <name evidence="7" type="ORF">TAE01_01140</name>
</gene>
<feature type="binding site" evidence="4">
    <location>
        <position position="108"/>
    </location>
    <ligand>
        <name>substrate</name>
    </ligand>
</feature>
<evidence type="ECO:0000259" key="6">
    <source>
        <dbReference type="Pfam" id="PF08450"/>
    </source>
</evidence>
<feature type="binding site" evidence="4">
    <location>
        <position position="110"/>
    </location>
    <ligand>
        <name>substrate</name>
    </ligand>
</feature>
<evidence type="ECO:0000256" key="2">
    <source>
        <dbReference type="ARBA" id="ARBA00022737"/>
    </source>
</evidence>
<dbReference type="InterPro" id="IPR005511">
    <property type="entry name" value="SMP-30"/>
</dbReference>
<dbReference type="PANTHER" id="PTHR10907">
    <property type="entry name" value="REGUCALCIN"/>
    <property type="match status" value="1"/>
</dbReference>
<dbReference type="SUPFAM" id="SSF63829">
    <property type="entry name" value="Calcium-dependent phosphotriesterase"/>
    <property type="match status" value="1"/>
</dbReference>
<keyword evidence="4" id="KW-0479">Metal-binding</keyword>
<feature type="binding site" evidence="4">
    <location>
        <position position="27"/>
    </location>
    <ligand>
        <name>a divalent metal cation</name>
        <dbReference type="ChEBI" id="CHEBI:60240"/>
    </ligand>
</feature>
<dbReference type="RefSeq" id="WP_246111050.1">
    <property type="nucleotide sequence ID" value="NZ_BAAARO010000025.1"/>
</dbReference>
<feature type="domain" description="SMP-30/Gluconolactonase/LRE-like region" evidence="6">
    <location>
        <begin position="26"/>
        <end position="260"/>
    </location>
</feature>
<dbReference type="GO" id="GO:0005509">
    <property type="term" value="F:calcium ion binding"/>
    <property type="evidence" value="ECO:0007669"/>
    <property type="project" value="TreeGrafter"/>
</dbReference>
<proteinExistence type="inferred from homology"/>
<dbReference type="EMBL" id="BJYX01000001">
    <property type="protein sequence ID" value="GEO28304.1"/>
    <property type="molecule type" value="Genomic_DNA"/>
</dbReference>
<evidence type="ECO:0000256" key="1">
    <source>
        <dbReference type="ARBA" id="ARBA00008853"/>
    </source>
</evidence>
<dbReference type="InterPro" id="IPR013658">
    <property type="entry name" value="SGL"/>
</dbReference>
<evidence type="ECO:0000313" key="7">
    <source>
        <dbReference type="EMBL" id="GEO28304.1"/>
    </source>
</evidence>
<dbReference type="Gene3D" id="2.120.10.30">
    <property type="entry name" value="TolB, C-terminal domain"/>
    <property type="match status" value="1"/>
</dbReference>
<dbReference type="AlphaFoldDB" id="A0A512CVR6"/>
<keyword evidence="8" id="KW-1185">Reference proteome</keyword>
<dbReference type="GO" id="GO:0019853">
    <property type="term" value="P:L-ascorbic acid biosynthetic process"/>
    <property type="evidence" value="ECO:0007669"/>
    <property type="project" value="TreeGrafter"/>
</dbReference>
<dbReference type="InterPro" id="IPR011042">
    <property type="entry name" value="6-blade_b-propeller_TolB-like"/>
</dbReference>
<dbReference type="PRINTS" id="PR01790">
    <property type="entry name" value="SMP30FAMILY"/>
</dbReference>
<protein>
    <submittedName>
        <fullName evidence="7">Gluconolactonase</fullName>
    </submittedName>
</protein>
<evidence type="ECO:0000256" key="3">
    <source>
        <dbReference type="PIRSR" id="PIRSR605511-1"/>
    </source>
</evidence>
<name>A0A512CVR6_9MICO</name>
<dbReference type="InterPro" id="IPR001258">
    <property type="entry name" value="NHL_repeat"/>
</dbReference>
<feature type="repeat" description="NHL" evidence="5">
    <location>
        <begin position="185"/>
        <end position="228"/>
    </location>
</feature>
<evidence type="ECO:0000256" key="5">
    <source>
        <dbReference type="PROSITE-ProRule" id="PRU00504"/>
    </source>
</evidence>
<organism evidence="7 8">
    <name type="scientific">Terrabacter aerolatus</name>
    <dbReference type="NCBI Taxonomy" id="422442"/>
    <lineage>
        <taxon>Bacteria</taxon>
        <taxon>Bacillati</taxon>
        <taxon>Actinomycetota</taxon>
        <taxon>Actinomycetes</taxon>
        <taxon>Micrococcales</taxon>
        <taxon>Intrasporangiaceae</taxon>
        <taxon>Terrabacter</taxon>
    </lineage>
</organism>
<comment type="similarity">
    <text evidence="1">Belongs to the SMP-30/CGR1 family.</text>
</comment>
<comment type="caution">
    <text evidence="7">The sequence shown here is derived from an EMBL/GenBank/DDBJ whole genome shotgun (WGS) entry which is preliminary data.</text>
</comment>
<feature type="binding site" evidence="4">
    <location>
        <position position="202"/>
    </location>
    <ligand>
        <name>a divalent metal cation</name>
        <dbReference type="ChEBI" id="CHEBI:60240"/>
    </ligand>
</feature>
<dbReference type="Proteomes" id="UP000321534">
    <property type="component" value="Unassembled WGS sequence"/>
</dbReference>
<dbReference type="Pfam" id="PF08450">
    <property type="entry name" value="SGL"/>
    <property type="match status" value="1"/>
</dbReference>
<feature type="active site" description="Proton donor/acceptor" evidence="3">
    <location>
        <position position="202"/>
    </location>
</feature>
<evidence type="ECO:0000313" key="8">
    <source>
        <dbReference type="Proteomes" id="UP000321534"/>
    </source>
</evidence>